<dbReference type="InterPro" id="IPR018247">
    <property type="entry name" value="EF_Hand_1_Ca_BS"/>
</dbReference>
<dbReference type="Proteomes" id="UP000315252">
    <property type="component" value="Unassembled WGS sequence"/>
</dbReference>
<feature type="region of interest" description="Disordered" evidence="2">
    <location>
        <begin position="491"/>
        <end position="514"/>
    </location>
</feature>
<dbReference type="SUPFAM" id="SSF51120">
    <property type="entry name" value="beta-Roll"/>
    <property type="match status" value="1"/>
</dbReference>
<comment type="caution">
    <text evidence="4">The sequence shown here is derived from an EMBL/GenBank/DDBJ whole genome shotgun (WGS) entry which is preliminary data.</text>
</comment>
<dbReference type="PROSITE" id="PS00018">
    <property type="entry name" value="EF_HAND_1"/>
    <property type="match status" value="1"/>
</dbReference>
<dbReference type="Gene3D" id="2.150.10.10">
    <property type="entry name" value="Serralysin-like metalloprotease, C-terminal"/>
    <property type="match status" value="1"/>
</dbReference>
<feature type="region of interest" description="Disordered" evidence="2">
    <location>
        <begin position="1185"/>
        <end position="1226"/>
    </location>
</feature>
<feature type="region of interest" description="Disordered" evidence="2">
    <location>
        <begin position="1"/>
        <end position="32"/>
    </location>
</feature>
<feature type="compositionally biased region" description="Acidic residues" evidence="2">
    <location>
        <begin position="1216"/>
        <end position="1226"/>
    </location>
</feature>
<dbReference type="InterPro" id="IPR011049">
    <property type="entry name" value="Serralysin-like_metalloprot_C"/>
</dbReference>
<evidence type="ECO:0000256" key="2">
    <source>
        <dbReference type="SAM" id="MobiDB-lite"/>
    </source>
</evidence>
<dbReference type="PRINTS" id="PR00313">
    <property type="entry name" value="CABNDNGRPT"/>
</dbReference>
<feature type="domain" description="SbsA Ig-like" evidence="3">
    <location>
        <begin position="708"/>
        <end position="800"/>
    </location>
</feature>
<dbReference type="InterPro" id="IPR010221">
    <property type="entry name" value="VCBS_dom"/>
</dbReference>
<dbReference type="Gene3D" id="2.60.40.1220">
    <property type="match status" value="2"/>
</dbReference>
<keyword evidence="1" id="KW-0732">Signal</keyword>
<evidence type="ECO:0000313" key="5">
    <source>
        <dbReference type="Proteomes" id="UP000315252"/>
    </source>
</evidence>
<dbReference type="InterPro" id="IPR013211">
    <property type="entry name" value="LVIVD"/>
</dbReference>
<dbReference type="EMBL" id="VHSH01000027">
    <property type="protein sequence ID" value="TQV68026.1"/>
    <property type="molecule type" value="Genomic_DNA"/>
</dbReference>
<evidence type="ECO:0000256" key="1">
    <source>
        <dbReference type="ARBA" id="ARBA00022729"/>
    </source>
</evidence>
<organism evidence="4 5">
    <name type="scientific">Denitrobaculum tricleocarpae</name>
    <dbReference type="NCBI Taxonomy" id="2591009"/>
    <lineage>
        <taxon>Bacteria</taxon>
        <taxon>Pseudomonadati</taxon>
        <taxon>Pseudomonadota</taxon>
        <taxon>Alphaproteobacteria</taxon>
        <taxon>Rhodospirillales</taxon>
        <taxon>Rhodospirillaceae</taxon>
        <taxon>Denitrobaculum</taxon>
    </lineage>
</organism>
<dbReference type="Gene3D" id="2.60.40.2810">
    <property type="match status" value="1"/>
</dbReference>
<dbReference type="NCBIfam" id="NF012211">
    <property type="entry name" value="tand_rpt_95"/>
    <property type="match status" value="4"/>
</dbReference>
<dbReference type="Gene3D" id="2.60.40.3440">
    <property type="match status" value="1"/>
</dbReference>
<dbReference type="SUPFAM" id="SSF49464">
    <property type="entry name" value="Carboxypeptidase regulatory domain-like"/>
    <property type="match status" value="1"/>
</dbReference>
<sequence length="2343" mass="244859">MSDDQVINGSDANERLRGGFGDDTISGGGGNDLITSRAGNNTLLGGAGNDRIAGGRDSDFVDGGTGDDLVNAGFGDDTAQFVVGETGELGDTYLGGQGNDMLRIKVTAAQLEDQALLQELRELESFVISVGAAGGDTGEVRSFANLKLTIRNFEAIEFRDEDGNLIQLPEPNSPPQPGDNDVSLDEDSAALEGQLRAIDADGDTLIYNLVQGVGDGNGALILNEDGSYSFDPEDDFQDLAEDESRQIQFVYAVSDGKSSVEQTVILTITGRNDAPVALDDAGAAFTTDEDSSFQTGAVLANDSDVDGGSLSILSFDASQARGLVTQNTDGTFTYDPNGEFEDLAAGQTETDSFSYTLSDGQGGTSVATVTITIEGRDEGNTPPQPAGNDATTDEDTGIIEGQLQVADAEGDDLTFSLVSGVGEGNGTLNLSDDGSYSFDPGQDFQSLKEGEERQIEFTYAVTDGEASVEQTVVITVTGNNDAPRAVADQGEGFETDEDNGFTTASVLGNDSDPDNDPLSLAQLDVSETLGLVVDNGDGTFSYDPNGQFEALGEGETASDSFSYRISDGNGGEATATVTITIQGRDETVEDLEAPSLEAALNTDTGLSDSDGVTKTAAISGAAADNLAVTGLFARALEAQSSEFVDTSDALLPDGSFQLDAARLAQILGSDLTDGFQSFTLFATDAAGNESERQTVEFTLDRSGPSVELAPAGDLTTAPGRLQVQFDEPVTASAFEKRSFVLTDASGAVVEITSVDQLSPTVAQLNLASVLPNGAFSLSVDSNISDAAGNALEGEASFDFSVASATRVIDVQPSDGDRLVNLDRQIVVEFDRPVDPDSVTTESFQVIANGEALPGSVRVSSNGQIATFFLEEGTILPASTQVRVQLDGTTIRDTTGALVDVDGDGEVGGTLQADFSTVSLTRIPETNLEGFIFDSNNRGPNGEDLPLVGVIVTVVGLPGVQAVTDENGRFFLEDLPFPDAYLHFDASPVTAETGFKYGTIVKPVHTVAGQTVGMTTPDGSPFNIYFASIPESDAVEVTEGEPTEAGLGTFGLQNLTESFPDIDPAQWEALKVIIPEDSLFFDDGTPADSVTIMAFEPDRIPAPTPEGFDPKIVFTVVADGATNVDGKAQIEFPNLDGLAPGEKRPIMSFDHDAGKWVQTGTAIVSDDGLRLVSEGDTGVNTLGWKFVGDQPITPTTGPIPPVPGRKPGDVQQPGDPEPPEDSEEPCDENDALQKIDAYNDLMGELAGCVADLSPVKVIRVVAQITEALSEITSVTLDAVQRAQALQNSIKNGEDPDIILDAFNGLKFILKDVFVDLFKAAKDAFNTAPPLAAVDCAADLTKSAVNLCNAYADDECVELGFWAEISCFSAAKLFTVADGLKILKDGVQGKLLGVSVETFCFIIDNTEQIVRDYIELRRQENDSTTESKSINISIASSVTEIQEPTLPEIEARLLNAIGELTSSTEVIQNQLNDASGEVSGLNDGASEFESGFADLAVDVGNLTAAILQYTADTFYLIEYAGVELRGKLDGSGMLSVSLPAETEYEVTFFDYERSLIGSATGVSAGAGLPTHIAFPLYTDASTEVDTDEDGLVDAAEFVIGTFADRSDSDGDGILDGAEIAQGLNPLDGVGFPTGIIASIALPGEAVDIAVEGRLDGSGGQTAYIATGSHGLAILDASQFSNPILQGQIDLEGDNQQVAVDSARQLAYVAAGSAGLHIVDVSDPAMPQLVETVRFTGGIESLLVRDGVLFAGGRGLFAVNAVTGDILTDLSVGGEVRALAAEGDSIFAVVDNERLVSFGFDGSLLVELDSVVIPTPPVRRQPFEDFKIFIDDGVAYISNGLDLTQIANTRPLERGGYVTFDVSEPGSLELISNIDTPKVQAANLQTVTNGAGLAVVAAGQRGLQIHDASDPGNTYDLITEINTPGDAQAVALASGIAYVADGAGGLQVINFLPFDADGVAPTLSFDSSAIDADPDTGGLQVEEGKTIRLSLDVRDDVQVRNVELLLNGQVVVNDVSAPYELSFIVPPLSAGATMLEVQVRATDTGGNTTLTAPQTLEIIPDITPPELTSVVPEDGRLVLIGSNIVSLSFDESIDVNSIDLSDIKVFDRAAPAIEILPIDISFLADDQVLQFAFNDLPIGIFDLSLDLSGVTDRAGNPLGELLIERSFEVVDATAVWIDPAGGNWSDADNWRDGAVPTPADGVALVVDDDASVVHSFLTTEVERLRLQGTLELRGGEFSADVIELGSSRLLLNSNARLTNSLVNGDEGSQVLVSSGTFSDLQILSEVTVGESGVSPGTLTIEGGLTLDGVLGVEGGSFGRSTVFFNGEQTVSGTGAFVLGGSDVSVG</sequence>
<protein>
    <submittedName>
        <fullName evidence="4">Tandem-95 repeat protein</fullName>
    </submittedName>
</protein>
<gene>
    <name evidence="4" type="ORF">FKG95_29410</name>
</gene>
<dbReference type="Pfam" id="PF17963">
    <property type="entry name" value="Big_9"/>
    <property type="match status" value="4"/>
</dbReference>
<name>A0A545SSV1_9PROT</name>
<feature type="domain" description="SbsA Ig-like" evidence="3">
    <location>
        <begin position="804"/>
        <end position="896"/>
    </location>
</feature>
<keyword evidence="5" id="KW-1185">Reference proteome</keyword>
<feature type="compositionally biased region" description="Gly residues" evidence="2">
    <location>
        <begin position="18"/>
        <end position="31"/>
    </location>
</feature>
<dbReference type="Pfam" id="PF08309">
    <property type="entry name" value="LVIVD"/>
    <property type="match status" value="3"/>
</dbReference>
<proteinExistence type="predicted"/>
<dbReference type="Pfam" id="PF13205">
    <property type="entry name" value="Big_5"/>
    <property type="match status" value="2"/>
</dbReference>
<dbReference type="SUPFAM" id="SSF50969">
    <property type="entry name" value="YVTN repeat-like/Quinoprotein amine dehydrogenase"/>
    <property type="match status" value="1"/>
</dbReference>
<feature type="compositionally biased region" description="Polar residues" evidence="2">
    <location>
        <begin position="1"/>
        <end position="11"/>
    </location>
</feature>
<dbReference type="InterPro" id="IPR013783">
    <property type="entry name" value="Ig-like_fold"/>
</dbReference>
<dbReference type="InterPro" id="IPR008969">
    <property type="entry name" value="CarboxyPept-like_regulatory"/>
</dbReference>
<evidence type="ECO:0000313" key="4">
    <source>
        <dbReference type="EMBL" id="TQV68026.1"/>
    </source>
</evidence>
<dbReference type="NCBIfam" id="TIGR01965">
    <property type="entry name" value="VCBS_repeat"/>
    <property type="match status" value="4"/>
</dbReference>
<dbReference type="InterPro" id="IPR032812">
    <property type="entry name" value="SbsA_Ig"/>
</dbReference>
<dbReference type="Pfam" id="PF00353">
    <property type="entry name" value="HemolysinCabind"/>
    <property type="match status" value="2"/>
</dbReference>
<dbReference type="GO" id="GO:0005509">
    <property type="term" value="F:calcium ion binding"/>
    <property type="evidence" value="ECO:0007669"/>
    <property type="project" value="InterPro"/>
</dbReference>
<dbReference type="RefSeq" id="WP_142900043.1">
    <property type="nucleotide sequence ID" value="NZ_ML660078.1"/>
</dbReference>
<evidence type="ECO:0000259" key="3">
    <source>
        <dbReference type="Pfam" id="PF13205"/>
    </source>
</evidence>
<dbReference type="OrthoDB" id="5593939at2"/>
<feature type="non-terminal residue" evidence="4">
    <location>
        <position position="2343"/>
    </location>
</feature>
<dbReference type="InterPro" id="IPR011044">
    <property type="entry name" value="Quino_amine_DH_bsu"/>
</dbReference>
<reference evidence="4 5" key="1">
    <citation type="submission" date="2019-06" db="EMBL/GenBank/DDBJ databases">
        <title>Whole genome sequence for Rhodospirillaceae sp. R148.</title>
        <authorList>
            <person name="Wang G."/>
        </authorList>
    </citation>
    <scope>NUCLEOTIDE SEQUENCE [LARGE SCALE GENOMIC DNA]</scope>
    <source>
        <strain evidence="4 5">R148</strain>
    </source>
</reference>
<accession>A0A545SSV1</accession>
<dbReference type="InterPro" id="IPR014755">
    <property type="entry name" value="Cu-Rt/internalin_Ig-like"/>
</dbReference>
<dbReference type="InterPro" id="IPR001343">
    <property type="entry name" value="Hemolysn_Ca-bd"/>
</dbReference>
<dbReference type="Gene3D" id="2.60.40.10">
    <property type="entry name" value="Immunoglobulins"/>
    <property type="match status" value="2"/>
</dbReference>
<dbReference type="Pfam" id="PF17957">
    <property type="entry name" value="Big_7"/>
    <property type="match status" value="1"/>
</dbReference>